<keyword evidence="3 9" id="KW-0808">Transferase</keyword>
<dbReference type="SUPFAM" id="SSF53901">
    <property type="entry name" value="Thiolase-like"/>
    <property type="match status" value="2"/>
</dbReference>
<dbReference type="InterPro" id="IPR020616">
    <property type="entry name" value="Thiolase_N"/>
</dbReference>
<dbReference type="InterPro" id="IPR020617">
    <property type="entry name" value="Thiolase_C"/>
</dbReference>
<evidence type="ECO:0000256" key="4">
    <source>
        <dbReference type="ARBA" id="ARBA00022752"/>
    </source>
</evidence>
<feature type="domain" description="Thiolase N-terminal" evidence="10">
    <location>
        <begin position="4"/>
        <end position="260"/>
    </location>
</feature>
<feature type="domain" description="Thiolase C-terminal" evidence="11">
    <location>
        <begin position="268"/>
        <end position="390"/>
    </location>
</feature>
<dbReference type="InterPro" id="IPR002155">
    <property type="entry name" value="Thiolase"/>
</dbReference>
<keyword evidence="5 9" id="KW-0012">Acyltransferase</keyword>
<dbReference type="PROSITE" id="PS00099">
    <property type="entry name" value="THIOLASE_3"/>
    <property type="match status" value="1"/>
</dbReference>
<evidence type="ECO:0000259" key="10">
    <source>
        <dbReference type="Pfam" id="PF00108"/>
    </source>
</evidence>
<protein>
    <recommendedName>
        <fullName evidence="7">Beta-ketothiolase</fullName>
    </recommendedName>
</protein>
<dbReference type="PIRSF" id="PIRSF000429">
    <property type="entry name" value="Ac-CoA_Ac_transf"/>
    <property type="match status" value="1"/>
</dbReference>
<comment type="similarity">
    <text evidence="2 9">Belongs to the thiolase-like superfamily. Thiolase family.</text>
</comment>
<accession>A0A366FBA2</accession>
<keyword evidence="13" id="KW-1185">Reference proteome</keyword>
<dbReference type="InterPro" id="IPR020615">
    <property type="entry name" value="Thiolase_acyl_enz_int_AS"/>
</dbReference>
<dbReference type="InterPro" id="IPR020613">
    <property type="entry name" value="Thiolase_CS"/>
</dbReference>
<dbReference type="Pfam" id="PF02803">
    <property type="entry name" value="Thiolase_C"/>
    <property type="match status" value="1"/>
</dbReference>
<dbReference type="Pfam" id="PF00108">
    <property type="entry name" value="Thiolase_N"/>
    <property type="match status" value="1"/>
</dbReference>
<dbReference type="CDD" id="cd00751">
    <property type="entry name" value="thiolase"/>
    <property type="match status" value="1"/>
</dbReference>
<dbReference type="FunFam" id="3.40.47.10:FF:000010">
    <property type="entry name" value="Acetyl-CoA acetyltransferase (Thiolase)"/>
    <property type="match status" value="1"/>
</dbReference>
<feature type="active site" description="Proton acceptor" evidence="8">
    <location>
        <position position="347"/>
    </location>
</feature>
<dbReference type="Proteomes" id="UP000253529">
    <property type="component" value="Unassembled WGS sequence"/>
</dbReference>
<evidence type="ECO:0000313" key="13">
    <source>
        <dbReference type="Proteomes" id="UP000253529"/>
    </source>
</evidence>
<feature type="active site" description="Acyl-thioester intermediate" evidence="8">
    <location>
        <position position="88"/>
    </location>
</feature>
<organism evidence="12 13">
    <name type="scientific">Roseiarcus fermentans</name>
    <dbReference type="NCBI Taxonomy" id="1473586"/>
    <lineage>
        <taxon>Bacteria</taxon>
        <taxon>Pseudomonadati</taxon>
        <taxon>Pseudomonadota</taxon>
        <taxon>Alphaproteobacteria</taxon>
        <taxon>Hyphomicrobiales</taxon>
        <taxon>Roseiarcaceae</taxon>
        <taxon>Roseiarcus</taxon>
    </lineage>
</organism>
<dbReference type="PANTHER" id="PTHR18919:SF107">
    <property type="entry name" value="ACETYL-COA ACETYLTRANSFERASE, CYTOSOLIC"/>
    <property type="match status" value="1"/>
</dbReference>
<dbReference type="PROSITE" id="PS00098">
    <property type="entry name" value="THIOLASE_1"/>
    <property type="match status" value="1"/>
</dbReference>
<dbReference type="RefSeq" id="WP_113890005.1">
    <property type="nucleotide sequence ID" value="NZ_QNRK01000015.1"/>
</dbReference>
<dbReference type="GO" id="GO:0044281">
    <property type="term" value="P:small molecule metabolic process"/>
    <property type="evidence" value="ECO:0007669"/>
    <property type="project" value="UniProtKB-ARBA"/>
</dbReference>
<comment type="pathway">
    <text evidence="1">Biopolymer metabolism; poly-(R)-3-hydroxybutanoate biosynthesis.</text>
</comment>
<dbReference type="GO" id="GO:0003988">
    <property type="term" value="F:acetyl-CoA C-acyltransferase activity"/>
    <property type="evidence" value="ECO:0007669"/>
    <property type="project" value="UniProtKB-ARBA"/>
</dbReference>
<dbReference type="PANTHER" id="PTHR18919">
    <property type="entry name" value="ACETYL-COA C-ACYLTRANSFERASE"/>
    <property type="match status" value="1"/>
</dbReference>
<dbReference type="Gene3D" id="3.40.47.10">
    <property type="match status" value="2"/>
</dbReference>
<reference evidence="12 13" key="1">
    <citation type="submission" date="2018-06" db="EMBL/GenBank/DDBJ databases">
        <title>Genomic Encyclopedia of Type Strains, Phase IV (KMG-IV): sequencing the most valuable type-strain genomes for metagenomic binning, comparative biology and taxonomic classification.</title>
        <authorList>
            <person name="Goeker M."/>
        </authorList>
    </citation>
    <scope>NUCLEOTIDE SEQUENCE [LARGE SCALE GENOMIC DNA]</scope>
    <source>
        <strain evidence="12 13">DSM 24875</strain>
    </source>
</reference>
<evidence type="ECO:0000259" key="11">
    <source>
        <dbReference type="Pfam" id="PF02803"/>
    </source>
</evidence>
<evidence type="ECO:0000256" key="8">
    <source>
        <dbReference type="PIRSR" id="PIRSR000429-1"/>
    </source>
</evidence>
<comment type="caution">
    <text evidence="12">The sequence shown here is derived from an EMBL/GenBank/DDBJ whole genome shotgun (WGS) entry which is preliminary data.</text>
</comment>
<dbReference type="InterPro" id="IPR020610">
    <property type="entry name" value="Thiolase_AS"/>
</dbReference>
<dbReference type="NCBIfam" id="TIGR01930">
    <property type="entry name" value="AcCoA-C-Actrans"/>
    <property type="match status" value="1"/>
</dbReference>
<comment type="pathway">
    <text evidence="6">Metabolic intermediate biosynthesis; (R)-mevalonate biosynthesis; (R)-mevalonate from acetyl-CoA: step 1/3.</text>
</comment>
<dbReference type="PROSITE" id="PS00737">
    <property type="entry name" value="THIOLASE_2"/>
    <property type="match status" value="1"/>
</dbReference>
<evidence type="ECO:0000256" key="6">
    <source>
        <dbReference type="ARBA" id="ARBA00037924"/>
    </source>
</evidence>
<name>A0A366FBA2_9HYPH</name>
<evidence type="ECO:0000256" key="1">
    <source>
        <dbReference type="ARBA" id="ARBA00004683"/>
    </source>
</evidence>
<sequence length="390" mass="40646">MNDIVIVSAARTPVGNFSGALSALSAHELAIVALKEAFERAGVAPAEVDELILGQILATGEGQNPTRQAARGAGIPDEKTAFGINQLCGSGLRSVALAAQQIRTGESKIVAAGGMESMTNAQHAAYLRNGVKMGQLDFLDTMLRDGLFDAFHGYHMGVTAENVAQKFQITRDQQDEFALGSQQKASAAQKAGKFKDEIVPVTIKTRKGDTVVSDDEFIRHDATLEGLKKLRPAFNKEGTVTAGNASGINDGAAALIVMSADEASKRGLKPLARIVSFATAGVDPAIMGTGPIPAVRKALDRAGWKVGDLDLIEANEAFAAQALAVNKELGWDTSKVNVNGGAIALGHPIGASGARILTTLLYELEKRGAKKGLATLCVGGGMGVAMCVER</sequence>
<dbReference type="AlphaFoldDB" id="A0A366FBA2"/>
<dbReference type="OrthoDB" id="9764638at2"/>
<keyword evidence="4" id="KW-0583">PHB biosynthesis</keyword>
<evidence type="ECO:0000313" key="12">
    <source>
        <dbReference type="EMBL" id="RBP11943.1"/>
    </source>
</evidence>
<gene>
    <name evidence="12" type="ORF">DFR50_11550</name>
</gene>
<feature type="active site" description="Proton acceptor" evidence="8">
    <location>
        <position position="377"/>
    </location>
</feature>
<evidence type="ECO:0000256" key="7">
    <source>
        <dbReference type="ARBA" id="ARBA00080155"/>
    </source>
</evidence>
<dbReference type="EMBL" id="QNRK01000015">
    <property type="protein sequence ID" value="RBP11943.1"/>
    <property type="molecule type" value="Genomic_DNA"/>
</dbReference>
<evidence type="ECO:0000256" key="5">
    <source>
        <dbReference type="ARBA" id="ARBA00023315"/>
    </source>
</evidence>
<evidence type="ECO:0000256" key="9">
    <source>
        <dbReference type="RuleBase" id="RU003557"/>
    </source>
</evidence>
<evidence type="ECO:0000256" key="2">
    <source>
        <dbReference type="ARBA" id="ARBA00010982"/>
    </source>
</evidence>
<dbReference type="InterPro" id="IPR016039">
    <property type="entry name" value="Thiolase-like"/>
</dbReference>
<proteinExistence type="inferred from homology"/>
<dbReference type="GO" id="GO:0042619">
    <property type="term" value="P:poly-hydroxybutyrate biosynthetic process"/>
    <property type="evidence" value="ECO:0007669"/>
    <property type="project" value="UniProtKB-KW"/>
</dbReference>
<evidence type="ECO:0000256" key="3">
    <source>
        <dbReference type="ARBA" id="ARBA00022679"/>
    </source>
</evidence>